<dbReference type="AlphaFoldDB" id="A0A2R8B5I0"/>
<gene>
    <name evidence="1" type="ORF">DEA8626_01439</name>
</gene>
<evidence type="ECO:0000313" key="2">
    <source>
        <dbReference type="Proteomes" id="UP000244924"/>
    </source>
</evidence>
<organism evidence="1 2">
    <name type="scientific">Albidovulum aquaemixtae</name>
    <dbReference type="NCBI Taxonomy" id="1542388"/>
    <lineage>
        <taxon>Bacteria</taxon>
        <taxon>Pseudomonadati</taxon>
        <taxon>Pseudomonadota</taxon>
        <taxon>Alphaproteobacteria</taxon>
        <taxon>Rhodobacterales</taxon>
        <taxon>Paracoccaceae</taxon>
        <taxon>Albidovulum</taxon>
    </lineage>
</organism>
<accession>A0A2R8B5I0</accession>
<dbReference type="RefSeq" id="WP_108852301.1">
    <property type="nucleotide sequence ID" value="NZ_OMOQ01000001.1"/>
</dbReference>
<sequence>MPLVTFHLDYRALGFAVEQAERCEIKSAEAYLQALLNGALNHEMAREKDAEDLPQLLPALVIHPRHVRGDDGRTRKIGIPPVDGDIPL</sequence>
<keyword evidence="2" id="KW-1185">Reference proteome</keyword>
<dbReference type="OrthoDB" id="9862221at2"/>
<protein>
    <submittedName>
        <fullName evidence="1">Uncharacterized protein</fullName>
    </submittedName>
</protein>
<dbReference type="EMBL" id="OMOQ01000001">
    <property type="protein sequence ID" value="SPH17911.1"/>
    <property type="molecule type" value="Genomic_DNA"/>
</dbReference>
<proteinExistence type="predicted"/>
<name>A0A2R8B5I0_9RHOB</name>
<evidence type="ECO:0000313" key="1">
    <source>
        <dbReference type="EMBL" id="SPH17911.1"/>
    </source>
</evidence>
<reference evidence="1 2" key="1">
    <citation type="submission" date="2018-03" db="EMBL/GenBank/DDBJ databases">
        <authorList>
            <person name="Keele B.F."/>
        </authorList>
    </citation>
    <scope>NUCLEOTIDE SEQUENCE [LARGE SCALE GENOMIC DNA]</scope>
    <source>
        <strain evidence="1 2">CECT 8626</strain>
    </source>
</reference>
<dbReference type="Proteomes" id="UP000244924">
    <property type="component" value="Unassembled WGS sequence"/>
</dbReference>